<proteinExistence type="predicted"/>
<keyword evidence="5" id="KW-0732">Signal</keyword>
<dbReference type="InterPro" id="IPR036779">
    <property type="entry name" value="LysM_dom_sf"/>
</dbReference>
<dbReference type="InterPro" id="IPR001002">
    <property type="entry name" value="Chitin-bd_1"/>
</dbReference>
<feature type="domain" description="LysM" evidence="7">
    <location>
        <begin position="367"/>
        <end position="417"/>
    </location>
</feature>
<dbReference type="CDD" id="cd11618">
    <property type="entry name" value="ChtBD1_1"/>
    <property type="match status" value="1"/>
</dbReference>
<feature type="region of interest" description="Disordered" evidence="4">
    <location>
        <begin position="549"/>
        <end position="582"/>
    </location>
</feature>
<sequence length="951" mass="103410">MALLRASAALAVVLMLQSHHAAAWGNSDTLYIYNSDTLADISASEACVNAISSNVSCYAGLSQAVTQTTSWSANALSEMCTSGCSSALSSYVSSVDEACGTSTQYNISGISQTASDRGKEMKWRYDATCLTDSASGTYCNTLFQNAISNGTTNIKCSACYLEYMSALVNSKWGQDILLSPSALTSQVSSCSTSGYSVTYTPTSTASSTASASATVAASRCNTTDPDQTVYKVESGDTCLSISAAQNVSTSALINLNSLDTGCTHIVAGAEICLPDVCEIYRVQETDTIDKIVASLSRQVSVPQFVAWNANLNSAQSSQNLTAVSGKYICVSPPGTLTLPDTLALRPASTAVSLPTDAVTSSNTDCGHWYQIQDGDTCESVCDKFSISQYNFNFLNPQAALNATSSCGSLWKGNSYCVQAVGNINTYTSYISNTTRTRTSLASTMNLNATRTANHSTTNLFWSFPSDLTTASTWTPDSAYLASLATYTLCDQVNSVYNITDDDLTDEMYHDEVWLSEYERVCYPPVNGSFPTTGFNFSITLTDDPSMGSSTVFTSSQTASPHASSTVTTATSTTGATPTSTISENGLCGPSNSDWTCLGSQFGDCCSNYGYCGSSSEYCSSANCNANQWPRGIPSFIRRHEEPVARKNFDAASRAWRHFVREQWVGGDGADQQKRALIERWATADQQFRDSYQSRAPEDEPSFFEGPELADKTFGANDVQSSCMVYFCTTESTPEKEALLAKCILGLFPWEDGWDFLADEMIVFVPPEDNKGNVLETFKFHQSVARPNFLDMHMALDGTVLFRDCSPKLIIDDRTLETGLGLWVDFATNGIYEIARRGQIMMEEFAHFYREIGPGNRVPIDQALNYIEDREIYIDRDEDADPREILEDEPVDMRRPLVEIYKGNEVDLVDDYAPGFREAEEQGDGLAIGFDLERILANDGNPLIVRDHGSDH</sequence>
<dbReference type="PROSITE" id="PS50941">
    <property type="entry name" value="CHIT_BIND_I_2"/>
    <property type="match status" value="1"/>
</dbReference>
<reference evidence="8" key="2">
    <citation type="journal article" date="2023" name="IMA Fungus">
        <title>Comparative genomic study of the Penicillium genus elucidates a diverse pangenome and 15 lateral gene transfer events.</title>
        <authorList>
            <person name="Petersen C."/>
            <person name="Sorensen T."/>
            <person name="Nielsen M.R."/>
            <person name="Sondergaard T.E."/>
            <person name="Sorensen J.L."/>
            <person name="Fitzpatrick D.A."/>
            <person name="Frisvad J.C."/>
            <person name="Nielsen K.L."/>
        </authorList>
    </citation>
    <scope>NUCLEOTIDE SEQUENCE</scope>
    <source>
        <strain evidence="8">IBT 35673</strain>
    </source>
</reference>
<feature type="compositionally biased region" description="Low complexity" evidence="4">
    <location>
        <begin position="557"/>
        <end position="582"/>
    </location>
</feature>
<dbReference type="CDD" id="cd00118">
    <property type="entry name" value="LysM"/>
    <property type="match status" value="1"/>
</dbReference>
<dbReference type="SMART" id="SM00257">
    <property type="entry name" value="LysM"/>
    <property type="match status" value="3"/>
</dbReference>
<dbReference type="PROSITE" id="PS51782">
    <property type="entry name" value="LYSM"/>
    <property type="match status" value="2"/>
</dbReference>
<comment type="caution">
    <text evidence="3">Lacks conserved residue(s) required for the propagation of feature annotation.</text>
</comment>
<dbReference type="PANTHER" id="PTHR34997">
    <property type="entry name" value="AM15"/>
    <property type="match status" value="1"/>
</dbReference>
<evidence type="ECO:0000256" key="4">
    <source>
        <dbReference type="SAM" id="MobiDB-lite"/>
    </source>
</evidence>
<dbReference type="EMBL" id="JAPZBQ010000005">
    <property type="protein sequence ID" value="KAJ5330217.1"/>
    <property type="molecule type" value="Genomic_DNA"/>
</dbReference>
<feature type="domain" description="LysM" evidence="7">
    <location>
        <begin position="228"/>
        <end position="273"/>
    </location>
</feature>
<organism evidence="8 9">
    <name type="scientific">Penicillium brevicompactum</name>
    <dbReference type="NCBI Taxonomy" id="5074"/>
    <lineage>
        <taxon>Eukaryota</taxon>
        <taxon>Fungi</taxon>
        <taxon>Dikarya</taxon>
        <taxon>Ascomycota</taxon>
        <taxon>Pezizomycotina</taxon>
        <taxon>Eurotiomycetes</taxon>
        <taxon>Eurotiomycetidae</taxon>
        <taxon>Eurotiales</taxon>
        <taxon>Aspergillaceae</taxon>
        <taxon>Penicillium</taxon>
    </lineage>
</organism>
<keyword evidence="1 3" id="KW-0147">Chitin-binding</keyword>
<keyword evidence="3" id="KW-1015">Disulfide bond</keyword>
<feature type="disulfide bond" evidence="3">
    <location>
        <begin position="604"/>
        <end position="618"/>
    </location>
</feature>
<gene>
    <name evidence="8" type="ORF">N7452_010607</name>
</gene>
<evidence type="ECO:0000256" key="1">
    <source>
        <dbReference type="ARBA" id="ARBA00022669"/>
    </source>
</evidence>
<dbReference type="SUPFAM" id="SSF54106">
    <property type="entry name" value="LysM domain"/>
    <property type="match status" value="1"/>
</dbReference>
<feature type="chain" id="PRO_5040843405" evidence="5">
    <location>
        <begin position="24"/>
        <end position="951"/>
    </location>
</feature>
<evidence type="ECO:0000256" key="2">
    <source>
        <dbReference type="ARBA" id="ARBA00023026"/>
    </source>
</evidence>
<dbReference type="Proteomes" id="UP001147695">
    <property type="component" value="Unassembled WGS sequence"/>
</dbReference>
<dbReference type="SUPFAM" id="SSF57016">
    <property type="entry name" value="Plant lectins/antimicrobial peptides"/>
    <property type="match status" value="1"/>
</dbReference>
<dbReference type="AlphaFoldDB" id="A0A9W9QFU0"/>
<reference evidence="8" key="1">
    <citation type="submission" date="2022-12" db="EMBL/GenBank/DDBJ databases">
        <authorList>
            <person name="Petersen C."/>
        </authorList>
    </citation>
    <scope>NUCLEOTIDE SEQUENCE</scope>
    <source>
        <strain evidence="8">IBT 35673</strain>
    </source>
</reference>
<name>A0A9W9QFU0_PENBR</name>
<protein>
    <submittedName>
        <fullName evidence="8">Uncharacterized protein</fullName>
    </submittedName>
</protein>
<comment type="caution">
    <text evidence="8">The sequence shown here is derived from an EMBL/GenBank/DDBJ whole genome shotgun (WGS) entry which is preliminary data.</text>
</comment>
<dbReference type="InterPro" id="IPR018392">
    <property type="entry name" value="LysM"/>
</dbReference>
<dbReference type="Gene3D" id="3.30.60.10">
    <property type="entry name" value="Endochitinase-like"/>
    <property type="match status" value="1"/>
</dbReference>
<feature type="signal peptide" evidence="5">
    <location>
        <begin position="1"/>
        <end position="23"/>
    </location>
</feature>
<dbReference type="GO" id="GO:0008061">
    <property type="term" value="F:chitin binding"/>
    <property type="evidence" value="ECO:0007669"/>
    <property type="project" value="UniProtKB-UniRule"/>
</dbReference>
<evidence type="ECO:0000313" key="9">
    <source>
        <dbReference type="Proteomes" id="UP001147695"/>
    </source>
</evidence>
<evidence type="ECO:0000313" key="8">
    <source>
        <dbReference type="EMBL" id="KAJ5330217.1"/>
    </source>
</evidence>
<keyword evidence="2" id="KW-0843">Virulence</keyword>
<evidence type="ECO:0000259" key="7">
    <source>
        <dbReference type="PROSITE" id="PS51782"/>
    </source>
</evidence>
<dbReference type="InterPro" id="IPR052210">
    <property type="entry name" value="LysM1-like"/>
</dbReference>
<evidence type="ECO:0000256" key="5">
    <source>
        <dbReference type="SAM" id="SignalP"/>
    </source>
</evidence>
<feature type="domain" description="Chitin-binding type-1" evidence="6">
    <location>
        <begin position="584"/>
        <end position="627"/>
    </location>
</feature>
<dbReference type="Pfam" id="PF01476">
    <property type="entry name" value="LysM"/>
    <property type="match status" value="1"/>
</dbReference>
<dbReference type="PANTHER" id="PTHR34997:SF1">
    <property type="entry name" value="PEPTIDOGLYCAN-BINDING LYSIN DOMAIN"/>
    <property type="match status" value="1"/>
</dbReference>
<evidence type="ECO:0000256" key="3">
    <source>
        <dbReference type="PROSITE-ProRule" id="PRU00261"/>
    </source>
</evidence>
<dbReference type="InterPro" id="IPR036861">
    <property type="entry name" value="Endochitinase-like_sf"/>
</dbReference>
<evidence type="ECO:0000259" key="6">
    <source>
        <dbReference type="PROSITE" id="PS50941"/>
    </source>
</evidence>
<dbReference type="Gene3D" id="3.10.350.10">
    <property type="entry name" value="LysM domain"/>
    <property type="match status" value="3"/>
</dbReference>
<accession>A0A9W9QFU0</accession>